<dbReference type="STRING" id="1531966.A0A0A1TG78"/>
<feature type="domain" description="DUF7907" evidence="1">
    <location>
        <begin position="99"/>
        <end position="262"/>
    </location>
</feature>
<keyword evidence="3" id="KW-1185">Reference proteome</keyword>
<gene>
    <name evidence="2" type="ORF">VHEMI09372</name>
</gene>
<name>A0A0A1TG78_9HYPO</name>
<dbReference type="InterPro" id="IPR057229">
    <property type="entry name" value="DUF7907"/>
</dbReference>
<dbReference type="Proteomes" id="UP000039046">
    <property type="component" value="Unassembled WGS sequence"/>
</dbReference>
<dbReference type="Pfam" id="PF25484">
    <property type="entry name" value="DUF7907"/>
    <property type="match status" value="1"/>
</dbReference>
<proteinExistence type="predicted"/>
<evidence type="ECO:0000313" key="2">
    <source>
        <dbReference type="EMBL" id="CEJ93804.1"/>
    </source>
</evidence>
<evidence type="ECO:0000259" key="1">
    <source>
        <dbReference type="Pfam" id="PF25484"/>
    </source>
</evidence>
<reference evidence="2 3" key="1">
    <citation type="journal article" date="2015" name="Genome Announc.">
        <title>Draft Genome Sequence and Gene Annotation of the Entomopathogenic Fungus Verticillium hemipterigenum.</title>
        <authorList>
            <person name="Horn F."/>
            <person name="Habel A."/>
            <person name="Scharf D.H."/>
            <person name="Dworschak J."/>
            <person name="Brakhage A.A."/>
            <person name="Guthke R."/>
            <person name="Hertweck C."/>
            <person name="Linde J."/>
        </authorList>
    </citation>
    <scope>NUCLEOTIDE SEQUENCE [LARGE SCALE GENOMIC DNA]</scope>
</reference>
<protein>
    <recommendedName>
        <fullName evidence="1">DUF7907 domain-containing protein</fullName>
    </recommendedName>
</protein>
<accession>A0A0A1TG78</accession>
<sequence length="270" mass="29339">MPAFRIYTSPTERELPALYAPASHNDASGSRHHVHGLGLSAPIVYIRRLLPPYPSFFSSSAALKPLKQSQSTLSTYIMKLFAPAIATLAGVALGDLSAPFRIVVDAGSSSWDKAEVGACHYGAGFNAMCVYQDEKGGKGSVFTFNYTTNGQAPSGWTPEGVVTYETSISTPHGPLNQTLVLEGTLLTNMAAGVLSPAENEFTRVGFSDSTQEIALYDRSVDGQTLTPIKRWYICNFRSGWYQYNYLTWIVGAGQPDEHNCVPAQPKRVFV</sequence>
<dbReference type="HOGENOM" id="CLU_1031290_0_0_1"/>
<evidence type="ECO:0000313" key="3">
    <source>
        <dbReference type="Proteomes" id="UP000039046"/>
    </source>
</evidence>
<organism evidence="2 3">
    <name type="scientific">[Torrubiella] hemipterigena</name>
    <dbReference type="NCBI Taxonomy" id="1531966"/>
    <lineage>
        <taxon>Eukaryota</taxon>
        <taxon>Fungi</taxon>
        <taxon>Dikarya</taxon>
        <taxon>Ascomycota</taxon>
        <taxon>Pezizomycotina</taxon>
        <taxon>Sordariomycetes</taxon>
        <taxon>Hypocreomycetidae</taxon>
        <taxon>Hypocreales</taxon>
        <taxon>Clavicipitaceae</taxon>
        <taxon>Clavicipitaceae incertae sedis</taxon>
        <taxon>'Torrubiella' clade</taxon>
    </lineage>
</organism>
<dbReference type="EMBL" id="CDHN01000006">
    <property type="protein sequence ID" value="CEJ93804.1"/>
    <property type="molecule type" value="Genomic_DNA"/>
</dbReference>
<dbReference type="AlphaFoldDB" id="A0A0A1TG78"/>